<dbReference type="GO" id="GO:1902975">
    <property type="term" value="P:mitotic DNA replication initiation"/>
    <property type="evidence" value="ECO:0007669"/>
    <property type="project" value="TreeGrafter"/>
</dbReference>
<gene>
    <name evidence="14" type="ORF">LtaPh_0902500</name>
</gene>
<dbReference type="GO" id="GO:0003697">
    <property type="term" value="F:single-stranded DNA binding"/>
    <property type="evidence" value="ECO:0007669"/>
    <property type="project" value="TreeGrafter"/>
</dbReference>
<keyword evidence="8 10" id="KW-0238">DNA-binding</keyword>
<evidence type="ECO:0000256" key="6">
    <source>
        <dbReference type="ARBA" id="ARBA00022806"/>
    </source>
</evidence>
<dbReference type="Gene3D" id="2.40.50.140">
    <property type="entry name" value="Nucleic acid-binding proteins"/>
    <property type="match status" value="1"/>
</dbReference>
<dbReference type="SMART" id="SM00382">
    <property type="entry name" value="AAA"/>
    <property type="match status" value="1"/>
</dbReference>
<dbReference type="GO" id="GO:0005524">
    <property type="term" value="F:ATP binding"/>
    <property type="evidence" value="ECO:0007669"/>
    <property type="project" value="UniProtKB-UniRule"/>
</dbReference>
<evidence type="ECO:0000313" key="14">
    <source>
        <dbReference type="EMBL" id="GET86273.1"/>
    </source>
</evidence>
<dbReference type="SUPFAM" id="SSF52540">
    <property type="entry name" value="P-loop containing nucleoside triphosphate hydrolases"/>
    <property type="match status" value="1"/>
</dbReference>
<evidence type="ECO:0000256" key="8">
    <source>
        <dbReference type="ARBA" id="ARBA00023125"/>
    </source>
</evidence>
<proteinExistence type="inferred from homology"/>
<dbReference type="GO" id="GO:0005634">
    <property type="term" value="C:nucleus"/>
    <property type="evidence" value="ECO:0007669"/>
    <property type="project" value="UniProtKB-SubCell"/>
</dbReference>
<dbReference type="EMBL" id="BLBS01000010">
    <property type="protein sequence ID" value="GET86273.1"/>
    <property type="molecule type" value="Genomic_DNA"/>
</dbReference>
<dbReference type="Pfam" id="PF00493">
    <property type="entry name" value="MCM"/>
    <property type="match status" value="1"/>
</dbReference>
<evidence type="ECO:0000256" key="2">
    <source>
        <dbReference type="ARBA" id="ARBA00008010"/>
    </source>
</evidence>
<name>A0A640K9M8_LEITA</name>
<dbReference type="InterPro" id="IPR001208">
    <property type="entry name" value="MCM_dom"/>
</dbReference>
<dbReference type="PANTHER" id="PTHR11630:SF66">
    <property type="entry name" value="DNA REPLICATION LICENSING FACTOR MCM4"/>
    <property type="match status" value="1"/>
</dbReference>
<dbReference type="OrthoDB" id="10251574at2759"/>
<dbReference type="Pfam" id="PF14551">
    <property type="entry name" value="MCM_N"/>
    <property type="match status" value="1"/>
</dbReference>
<dbReference type="SMART" id="SM00350">
    <property type="entry name" value="MCM"/>
    <property type="match status" value="1"/>
</dbReference>
<dbReference type="InterPro" id="IPR012340">
    <property type="entry name" value="NA-bd_OB-fold"/>
</dbReference>
<dbReference type="GO" id="GO:0006271">
    <property type="term" value="P:DNA strand elongation involved in DNA replication"/>
    <property type="evidence" value="ECO:0007669"/>
    <property type="project" value="TreeGrafter"/>
</dbReference>
<dbReference type="InterPro" id="IPR008047">
    <property type="entry name" value="MCM_4"/>
</dbReference>
<comment type="function">
    <text evidence="11">Acts as component of the MCM2-7 complex (MCM complex) which is the replicative helicase essential for 'once per cell cycle' DNA replication initiation and elongation in eukaryotic cells. The active ATPase sites in the MCM2-7 ring are formed through the interaction surfaces of two neighboring subunits such that a critical structure of a conserved arginine finger motif is provided in trans relative to the ATP-binding site of the Walker A box of the adjacent subunit. The six ATPase active sites, however, are likely to contribute differentially to the complex helicase activity.</text>
</comment>
<dbReference type="PANTHER" id="PTHR11630">
    <property type="entry name" value="DNA REPLICATION LICENSING FACTOR MCM FAMILY MEMBER"/>
    <property type="match status" value="1"/>
</dbReference>
<evidence type="ECO:0000259" key="13">
    <source>
        <dbReference type="PROSITE" id="PS50051"/>
    </source>
</evidence>
<dbReference type="AlphaFoldDB" id="A0A640K9M8"/>
<dbReference type="GO" id="GO:0016887">
    <property type="term" value="F:ATP hydrolysis activity"/>
    <property type="evidence" value="ECO:0007669"/>
    <property type="project" value="RHEA"/>
</dbReference>
<dbReference type="InterPro" id="IPR027925">
    <property type="entry name" value="MCM_N"/>
</dbReference>
<dbReference type="InterPro" id="IPR027417">
    <property type="entry name" value="P-loop_NTPase"/>
</dbReference>
<dbReference type="InterPro" id="IPR031327">
    <property type="entry name" value="MCM"/>
</dbReference>
<dbReference type="Gene3D" id="3.40.50.300">
    <property type="entry name" value="P-loop containing nucleotide triphosphate hydrolases"/>
    <property type="match status" value="1"/>
</dbReference>
<comment type="catalytic activity">
    <reaction evidence="11">
        <text>ATP + H2O = ADP + phosphate + H(+)</text>
        <dbReference type="Rhea" id="RHEA:13065"/>
        <dbReference type="ChEBI" id="CHEBI:15377"/>
        <dbReference type="ChEBI" id="CHEBI:15378"/>
        <dbReference type="ChEBI" id="CHEBI:30616"/>
        <dbReference type="ChEBI" id="CHEBI:43474"/>
        <dbReference type="ChEBI" id="CHEBI:456216"/>
        <dbReference type="EC" id="3.6.4.12"/>
    </reaction>
</comment>
<dbReference type="VEuPathDB" id="TriTrypDB:LtaPh_0902500"/>
<evidence type="ECO:0000256" key="1">
    <source>
        <dbReference type="ARBA" id="ARBA00004123"/>
    </source>
</evidence>
<evidence type="ECO:0000256" key="9">
    <source>
        <dbReference type="ARBA" id="ARBA00023242"/>
    </source>
</evidence>
<keyword evidence="3 11" id="KW-0235">DNA replication</keyword>
<dbReference type="InterPro" id="IPR003593">
    <property type="entry name" value="AAA+_ATPase"/>
</dbReference>
<evidence type="ECO:0000256" key="11">
    <source>
        <dbReference type="RuleBase" id="RU368062"/>
    </source>
</evidence>
<feature type="region of interest" description="Disordered" evidence="12">
    <location>
        <begin position="1"/>
        <end position="39"/>
    </location>
</feature>
<dbReference type="Gene3D" id="3.30.1640.10">
    <property type="entry name" value="mini-chromosome maintenance (MCM) complex, chain A, domain 1"/>
    <property type="match status" value="1"/>
</dbReference>
<accession>A0A640K9M8</accession>
<evidence type="ECO:0000313" key="15">
    <source>
        <dbReference type="Proteomes" id="UP000419144"/>
    </source>
</evidence>
<keyword evidence="9 11" id="KW-0539">Nucleus</keyword>
<organism evidence="14 15">
    <name type="scientific">Leishmania tarentolae</name>
    <name type="common">Sauroleishmania tarentolae</name>
    <dbReference type="NCBI Taxonomy" id="5689"/>
    <lineage>
        <taxon>Eukaryota</taxon>
        <taxon>Discoba</taxon>
        <taxon>Euglenozoa</taxon>
        <taxon>Kinetoplastea</taxon>
        <taxon>Metakinetoplastina</taxon>
        <taxon>Trypanosomatida</taxon>
        <taxon>Trypanosomatidae</taxon>
        <taxon>Leishmaniinae</taxon>
        <taxon>Leishmania</taxon>
        <taxon>lizard Leishmania</taxon>
    </lineage>
</organism>
<dbReference type="EC" id="3.6.4.12" evidence="11"/>
<dbReference type="FunFam" id="2.20.28.10:FF:000003">
    <property type="entry name" value="DNA helicase"/>
    <property type="match status" value="1"/>
</dbReference>
<evidence type="ECO:0000256" key="10">
    <source>
        <dbReference type="RuleBase" id="RU004070"/>
    </source>
</evidence>
<dbReference type="GO" id="GO:0000727">
    <property type="term" value="P:double-strand break repair via break-induced replication"/>
    <property type="evidence" value="ECO:0007669"/>
    <property type="project" value="TreeGrafter"/>
</dbReference>
<evidence type="ECO:0000256" key="12">
    <source>
        <dbReference type="SAM" id="MobiDB-lite"/>
    </source>
</evidence>
<feature type="domain" description="MCM C-terminal AAA(+) ATPase" evidence="13">
    <location>
        <begin position="484"/>
        <end position="705"/>
    </location>
</feature>
<dbReference type="PROSITE" id="PS50051">
    <property type="entry name" value="MCM_2"/>
    <property type="match status" value="1"/>
</dbReference>
<evidence type="ECO:0000256" key="4">
    <source>
        <dbReference type="ARBA" id="ARBA00022741"/>
    </source>
</evidence>
<keyword evidence="4 10" id="KW-0547">Nucleotide-binding</keyword>
<dbReference type="Pfam" id="PF17855">
    <property type="entry name" value="MCM_lid"/>
    <property type="match status" value="1"/>
</dbReference>
<sequence>MDSDDPASGFIDLTPARPPRPREATPPPPLGRADSHGVAAVAPPDSVSFPLLGRSAGGGGGDGGATVGPVSSTTFGATSEAVVVTAYSASMQQRSEEYSYIWGTGIAVEVFRDEFRHYLETFALGQVVADPSRRTPQANSRRVATASSRVAGPLVSGSGDSATSCASATAAAAEAATAYALQEKYYLKEFLRMHVQGRSTLEVDFTWLQRVAPRLFVQTVHHPTECLQMMSAVADEVYRDVLLLRHGIEVADEVLITVAAKKLPSMCTLKELSPQHIEQLLSIKGMVIRVSKIIPEIRVACFQCWNCQYQERSVSGDKGRIFEPTRCTHCGKTYSFKLQHNLSLYEDKQLVKVQESPEHVADGETPISIGVVVYGNMVDAIVPGDRVVVTGVYRSTPIRLNANTRIIKSVFATHIDAVHIELVRATRASEAGAKKDSFATGAGLHVSTPTLATSKDAEADLSRAVLMDTARLDMFHSLAHRPDIYDVLLHSFARTIWGHDDVKRGILAQLFGGTAKTFVFSERTSGSAASATSSNSAVFRSELNVLLCGDPGVAKSQLLTQVHEIAPRGVYTSGKGSSSVGLTAFVVQDSDTGELVLEPGALVLSDRGLCCIDEFDKMNEATRSVLHEVMEQQTLSIAKAGIIAQLNARTSILAAANPKDSQWNAQLNVVENLQIEPTLLSRFDLIFLLLDCHDATEDRRLAAHVLSLYMDTSSTARTQRTIVSGSRAAGGRVPPAGSCSDNDSGDECEATQWRNTANGRQLTGTSDAASRTASTHVDATTGLPVEVHMELDGEVFLQGPPDAPYMPASILSEYIALARETIFPKLTEASHKMLARCYVELRQARGSSGTVSATLRQLESMIRLSEARAKMRYGNEVSVEDVEEAKRIISAALKKAATDPTTGLINLDMFHAAGPGKNTVEGNMRRLEEVLKRRYLAQGRRSVAVAELRSVFNEQQSGAARPVAPAQFVELLALLSGGDVVQSFTATTVTLTTAGAAPI</sequence>
<evidence type="ECO:0000256" key="7">
    <source>
        <dbReference type="ARBA" id="ARBA00022840"/>
    </source>
</evidence>
<dbReference type="GO" id="GO:0017116">
    <property type="term" value="F:single-stranded DNA helicase activity"/>
    <property type="evidence" value="ECO:0007669"/>
    <property type="project" value="TreeGrafter"/>
</dbReference>
<comment type="subcellular location">
    <subcellularLocation>
        <location evidence="1">Nucleus</location>
    </subcellularLocation>
</comment>
<dbReference type="Pfam" id="PF17207">
    <property type="entry name" value="MCM_OB"/>
    <property type="match status" value="1"/>
</dbReference>
<dbReference type="InterPro" id="IPR033762">
    <property type="entry name" value="MCM_OB"/>
</dbReference>
<keyword evidence="6 11" id="KW-0347">Helicase</keyword>
<protein>
    <recommendedName>
        <fullName evidence="11">DNA replication licensing factor MCM4</fullName>
        <ecNumber evidence="11">3.6.4.12</ecNumber>
    </recommendedName>
</protein>
<dbReference type="InterPro" id="IPR041562">
    <property type="entry name" value="MCM_lid"/>
</dbReference>
<dbReference type="GO" id="GO:0042555">
    <property type="term" value="C:MCM complex"/>
    <property type="evidence" value="ECO:0007669"/>
    <property type="project" value="UniProtKB-UniRule"/>
</dbReference>
<dbReference type="PRINTS" id="PR01657">
    <property type="entry name" value="MCMFAMILY"/>
</dbReference>
<feature type="region of interest" description="Disordered" evidence="12">
    <location>
        <begin position="724"/>
        <end position="749"/>
    </location>
</feature>
<keyword evidence="5 11" id="KW-0378">Hydrolase</keyword>
<comment type="similarity">
    <text evidence="2 10">Belongs to the MCM family.</text>
</comment>
<evidence type="ECO:0000256" key="3">
    <source>
        <dbReference type="ARBA" id="ARBA00022705"/>
    </source>
</evidence>
<comment type="caution">
    <text evidence="14">The sequence shown here is derived from an EMBL/GenBank/DDBJ whole genome shotgun (WGS) entry which is preliminary data.</text>
</comment>
<keyword evidence="15" id="KW-1185">Reference proteome</keyword>
<dbReference type="PRINTS" id="PR01660">
    <property type="entry name" value="MCMPROTEIN4"/>
</dbReference>
<evidence type="ECO:0000256" key="5">
    <source>
        <dbReference type="ARBA" id="ARBA00022801"/>
    </source>
</evidence>
<comment type="subunit">
    <text evidence="11">Component of the MCM2-7 complex.</text>
</comment>
<reference evidence="14" key="1">
    <citation type="submission" date="2019-11" db="EMBL/GenBank/DDBJ databases">
        <title>Leishmania tarentolae CDS.</title>
        <authorList>
            <person name="Goto Y."/>
            <person name="Yamagishi J."/>
        </authorList>
    </citation>
    <scope>NUCLEOTIDE SEQUENCE [LARGE SCALE GENOMIC DNA]</scope>
    <source>
        <strain evidence="14">Parrot Tar II</strain>
    </source>
</reference>
<dbReference type="Gene3D" id="2.20.28.10">
    <property type="match status" value="1"/>
</dbReference>
<dbReference type="SUPFAM" id="SSF50249">
    <property type="entry name" value="Nucleic acid-binding proteins"/>
    <property type="match status" value="1"/>
</dbReference>
<keyword evidence="7 10" id="KW-0067">ATP-binding</keyword>
<dbReference type="Proteomes" id="UP000419144">
    <property type="component" value="Unassembled WGS sequence"/>
</dbReference>